<dbReference type="Proteomes" id="UP000095280">
    <property type="component" value="Unplaced"/>
</dbReference>
<keyword evidence="1" id="KW-1185">Reference proteome</keyword>
<protein>
    <submittedName>
        <fullName evidence="2">Homeobox domain-containing protein</fullName>
    </submittedName>
</protein>
<dbReference type="AlphaFoldDB" id="A0A1I8FDQ7"/>
<sequence length="245" mass="27073">ETNLLLTVQEIQQKLKEQFRAGYQISTISRALEKRLKIVGREMLNPSEQMRKNGLNAIIRPLLWLLLLLLFAGASGAPATAEFDCGSVRQGDIIKHLQLKVEGKQSWAASALLSNEQGSDPCLLLQLPTAASGLIRARLHLRLLWRACGTIDSSMKEYQLPVQLYKIFSAEATLASIRGLPLAPDRQRDAVEVNSANASLACGFGSAACHRGARHLAGPFNSKQYIGHAADMFMNELWRRSARRL</sequence>
<name>A0A1I8FDQ7_9PLAT</name>
<organism evidence="1 2">
    <name type="scientific">Macrostomum lignano</name>
    <dbReference type="NCBI Taxonomy" id="282301"/>
    <lineage>
        <taxon>Eukaryota</taxon>
        <taxon>Metazoa</taxon>
        <taxon>Spiralia</taxon>
        <taxon>Lophotrochozoa</taxon>
        <taxon>Platyhelminthes</taxon>
        <taxon>Rhabditophora</taxon>
        <taxon>Macrostomorpha</taxon>
        <taxon>Macrostomida</taxon>
        <taxon>Macrostomidae</taxon>
        <taxon>Macrostomum</taxon>
    </lineage>
</organism>
<evidence type="ECO:0000313" key="2">
    <source>
        <dbReference type="WBParaSite" id="maker-unitig_30608-snap-gene-0.2-mRNA-1"/>
    </source>
</evidence>
<accession>A0A1I8FDQ7</accession>
<reference evidence="2" key="1">
    <citation type="submission" date="2016-11" db="UniProtKB">
        <authorList>
            <consortium name="WormBaseParasite"/>
        </authorList>
    </citation>
    <scope>IDENTIFICATION</scope>
</reference>
<evidence type="ECO:0000313" key="1">
    <source>
        <dbReference type="Proteomes" id="UP000095280"/>
    </source>
</evidence>
<dbReference type="WBParaSite" id="maker-unitig_30608-snap-gene-0.2-mRNA-1">
    <property type="protein sequence ID" value="maker-unitig_30608-snap-gene-0.2-mRNA-1"/>
    <property type="gene ID" value="maker-unitig_30608-snap-gene-0.2"/>
</dbReference>
<proteinExistence type="predicted"/>